<evidence type="ECO:0000256" key="2">
    <source>
        <dbReference type="SAM" id="Phobius"/>
    </source>
</evidence>
<dbReference type="Gene3D" id="1.25.40.10">
    <property type="entry name" value="Tetratricopeptide repeat domain"/>
    <property type="match status" value="1"/>
</dbReference>
<gene>
    <name evidence="3" type="ORF">B5E91_11615</name>
</gene>
<feature type="repeat" description="TPR" evidence="1">
    <location>
        <begin position="322"/>
        <end position="355"/>
    </location>
</feature>
<evidence type="ECO:0000313" key="3">
    <source>
        <dbReference type="EMBL" id="OUQ04159.1"/>
    </source>
</evidence>
<feature type="transmembrane region" description="Helical" evidence="2">
    <location>
        <begin position="29"/>
        <end position="55"/>
    </location>
</feature>
<keyword evidence="2" id="KW-0812">Transmembrane</keyword>
<dbReference type="EMBL" id="NFLB01000014">
    <property type="protein sequence ID" value="OUQ04159.1"/>
    <property type="molecule type" value="Genomic_DNA"/>
</dbReference>
<evidence type="ECO:0000256" key="1">
    <source>
        <dbReference type="PROSITE-ProRule" id="PRU00339"/>
    </source>
</evidence>
<name>A0A1Y4QFW0_9FIRM</name>
<dbReference type="RefSeq" id="WP_087257852.1">
    <property type="nucleotide sequence ID" value="NZ_JBKSXH010000038.1"/>
</dbReference>
<sequence length="517" mass="61227">MNPKYNDKISNKSNFDDFESNNRNKFMKVFLIILLFVLVLMFLSIVAALIYSLFVLPKNDQSPNGEVIISIIGIAVTVWIGLNIYNIVSKDDIDKFQYNVTTKIERTYNQFNNKIKYTEGNLNKIDIRLSIIQFISLLNETRSTYIISYYFAICFSNLKEKIENVDLLVEIEYFFIKTTQFYENNNYNKAYIYGQNTIDKINLYNDLTKGTKKNKLIEAYNNCRLSDMYYYKNVSAQRAHKNVNADELIESIELYRKVKEYVFKTYSKSSKARFIENELYGYIHNTIAYTYQELANMLGIEEYNNKADDEYQKVFYYYEERGRYYRNYGTFLERCGHYKEAITNYEKAIYLDKNDYKSYNNLYSLKLKLIEATINKSLKEDNVMLYEFDSSKINLEDIDTIDEAITHLNIISQMSVNFCDIYYNLAKGYMFKYLCNPKKDKALLDKALNINEFALILDKKNLGALFTKRNIFEAYKKILEANEINNKIREITTRPNDTADKKVKYENYLANTLSRKE</sequence>
<dbReference type="InterPro" id="IPR011990">
    <property type="entry name" value="TPR-like_helical_dom_sf"/>
</dbReference>
<evidence type="ECO:0000313" key="4">
    <source>
        <dbReference type="Proteomes" id="UP000196258"/>
    </source>
</evidence>
<dbReference type="Proteomes" id="UP000196258">
    <property type="component" value="Unassembled WGS sequence"/>
</dbReference>
<organism evidence="3 4">
    <name type="scientific">Thomasclavelia spiroformis</name>
    <dbReference type="NCBI Taxonomy" id="29348"/>
    <lineage>
        <taxon>Bacteria</taxon>
        <taxon>Bacillati</taxon>
        <taxon>Bacillota</taxon>
        <taxon>Erysipelotrichia</taxon>
        <taxon>Erysipelotrichales</taxon>
        <taxon>Coprobacillaceae</taxon>
        <taxon>Thomasclavelia</taxon>
    </lineage>
</organism>
<dbReference type="AlphaFoldDB" id="A0A1Y4QFW0"/>
<dbReference type="SUPFAM" id="SSF48452">
    <property type="entry name" value="TPR-like"/>
    <property type="match status" value="1"/>
</dbReference>
<accession>A0A1Y4QFW0</accession>
<proteinExistence type="predicted"/>
<dbReference type="PROSITE" id="PS50005">
    <property type="entry name" value="TPR"/>
    <property type="match status" value="1"/>
</dbReference>
<keyword evidence="2" id="KW-0472">Membrane</keyword>
<keyword evidence="2" id="KW-1133">Transmembrane helix</keyword>
<keyword evidence="1" id="KW-0802">TPR repeat</keyword>
<feature type="transmembrane region" description="Helical" evidence="2">
    <location>
        <begin position="67"/>
        <end position="88"/>
    </location>
</feature>
<dbReference type="InterPro" id="IPR019734">
    <property type="entry name" value="TPR_rpt"/>
</dbReference>
<reference evidence="4" key="1">
    <citation type="submission" date="2017-04" db="EMBL/GenBank/DDBJ databases">
        <title>Function of individual gut microbiota members based on whole genome sequencing of pure cultures obtained from chicken caecum.</title>
        <authorList>
            <person name="Medvecky M."/>
            <person name="Cejkova D."/>
            <person name="Polansky O."/>
            <person name="Karasova D."/>
            <person name="Kubasova T."/>
            <person name="Cizek A."/>
            <person name="Rychlik I."/>
        </authorList>
    </citation>
    <scope>NUCLEOTIDE SEQUENCE [LARGE SCALE GENOMIC DNA]</scope>
    <source>
        <strain evidence="4">An149</strain>
    </source>
</reference>
<protein>
    <submittedName>
        <fullName evidence="3">Uncharacterized protein</fullName>
    </submittedName>
</protein>
<comment type="caution">
    <text evidence="3">The sequence shown here is derived from an EMBL/GenBank/DDBJ whole genome shotgun (WGS) entry which is preliminary data.</text>
</comment>